<name>A0A9P4QC19_9PEZI</name>
<comment type="caution">
    <text evidence="1">The sequence shown here is derived from an EMBL/GenBank/DDBJ whole genome shotgun (WGS) entry which is preliminary data.</text>
</comment>
<keyword evidence="2" id="KW-1185">Reference proteome</keyword>
<gene>
    <name evidence="1" type="ORF">K431DRAFT_37008</name>
</gene>
<dbReference type="Proteomes" id="UP000799441">
    <property type="component" value="Unassembled WGS sequence"/>
</dbReference>
<dbReference type="EMBL" id="MU003779">
    <property type="protein sequence ID" value="KAF2722963.1"/>
    <property type="molecule type" value="Genomic_DNA"/>
</dbReference>
<evidence type="ECO:0000313" key="2">
    <source>
        <dbReference type="Proteomes" id="UP000799441"/>
    </source>
</evidence>
<organism evidence="1 2">
    <name type="scientific">Polychaeton citri CBS 116435</name>
    <dbReference type="NCBI Taxonomy" id="1314669"/>
    <lineage>
        <taxon>Eukaryota</taxon>
        <taxon>Fungi</taxon>
        <taxon>Dikarya</taxon>
        <taxon>Ascomycota</taxon>
        <taxon>Pezizomycotina</taxon>
        <taxon>Dothideomycetes</taxon>
        <taxon>Dothideomycetidae</taxon>
        <taxon>Capnodiales</taxon>
        <taxon>Capnodiaceae</taxon>
        <taxon>Polychaeton</taxon>
    </lineage>
</organism>
<proteinExistence type="predicted"/>
<dbReference type="AlphaFoldDB" id="A0A9P4QC19"/>
<protein>
    <submittedName>
        <fullName evidence="1">Uncharacterized protein</fullName>
    </submittedName>
</protein>
<sequence length="222" mass="24238">MPDISVPLSATLLPCCPAIGRIHVLPGHDSHRTTPASRLWLCIDRGHTRDYLRYHPLGLPGLRLKQRPDVLGILRRTPIARIHCYPHPSLRISRTCTAQSWSGGSVCVCVSVSVSVCALQREFFTLSSTLVPPAHRISGNQANRMQEKMLDSTIFPCSCVDGSPTARLMRQRGEGESAVGHMQAASYTIPFGVTKEESCAGPVAHSPPSSRCEAFWPAWTTG</sequence>
<accession>A0A9P4QC19</accession>
<evidence type="ECO:0000313" key="1">
    <source>
        <dbReference type="EMBL" id="KAF2722963.1"/>
    </source>
</evidence>
<reference evidence="1" key="1">
    <citation type="journal article" date="2020" name="Stud. Mycol.">
        <title>101 Dothideomycetes genomes: a test case for predicting lifestyles and emergence of pathogens.</title>
        <authorList>
            <person name="Haridas S."/>
            <person name="Albert R."/>
            <person name="Binder M."/>
            <person name="Bloem J."/>
            <person name="Labutti K."/>
            <person name="Salamov A."/>
            <person name="Andreopoulos B."/>
            <person name="Baker S."/>
            <person name="Barry K."/>
            <person name="Bills G."/>
            <person name="Bluhm B."/>
            <person name="Cannon C."/>
            <person name="Castanera R."/>
            <person name="Culley D."/>
            <person name="Daum C."/>
            <person name="Ezra D."/>
            <person name="Gonzalez J."/>
            <person name="Henrissat B."/>
            <person name="Kuo A."/>
            <person name="Liang C."/>
            <person name="Lipzen A."/>
            <person name="Lutzoni F."/>
            <person name="Magnuson J."/>
            <person name="Mondo S."/>
            <person name="Nolan M."/>
            <person name="Ohm R."/>
            <person name="Pangilinan J."/>
            <person name="Park H.-J."/>
            <person name="Ramirez L."/>
            <person name="Alfaro M."/>
            <person name="Sun H."/>
            <person name="Tritt A."/>
            <person name="Yoshinaga Y."/>
            <person name="Zwiers L.-H."/>
            <person name="Turgeon B."/>
            <person name="Goodwin S."/>
            <person name="Spatafora J."/>
            <person name="Crous P."/>
            <person name="Grigoriev I."/>
        </authorList>
    </citation>
    <scope>NUCLEOTIDE SEQUENCE</scope>
    <source>
        <strain evidence="1">CBS 116435</strain>
    </source>
</reference>